<evidence type="ECO:0000256" key="3">
    <source>
        <dbReference type="ARBA" id="ARBA00022475"/>
    </source>
</evidence>
<evidence type="ECO:0000256" key="8">
    <source>
        <dbReference type="ARBA" id="ARBA00022777"/>
    </source>
</evidence>
<dbReference type="RefSeq" id="WP_010924821.1">
    <property type="nucleotide sequence ID" value="NC_002771.1"/>
</dbReference>
<evidence type="ECO:0000256" key="9">
    <source>
        <dbReference type="ARBA" id="ARBA00022989"/>
    </source>
</evidence>
<feature type="transmembrane region" description="Helical" evidence="13">
    <location>
        <begin position="368"/>
        <end position="387"/>
    </location>
</feature>
<dbReference type="Pfam" id="PF02378">
    <property type="entry name" value="PTS_EIIC"/>
    <property type="match status" value="1"/>
</dbReference>
<dbReference type="EC" id="2.7.1.69" evidence="17"/>
<feature type="transmembrane region" description="Helical" evidence="13">
    <location>
        <begin position="393"/>
        <end position="411"/>
    </location>
</feature>
<dbReference type="EMBL" id="AL445563">
    <property type="protein sequence ID" value="CAC13190.1"/>
    <property type="molecule type" value="Genomic_DNA"/>
</dbReference>
<evidence type="ECO:0000256" key="2">
    <source>
        <dbReference type="ARBA" id="ARBA00022448"/>
    </source>
</evidence>
<gene>
    <name evidence="17" type="ordered locus">MYPU_0170</name>
</gene>
<evidence type="ECO:0000256" key="6">
    <source>
        <dbReference type="ARBA" id="ARBA00022683"/>
    </source>
</evidence>
<comment type="subcellular location">
    <subcellularLocation>
        <location evidence="1">Cell membrane</location>
        <topology evidence="1">Multi-pass membrane protein</topology>
    </subcellularLocation>
</comment>
<protein>
    <submittedName>
        <fullName evidence="17">PTS SYSTEM, GLUCOSE-SPECIFIC IIABC COMPONENT (EIIABC-GLC) (GLUCOSE-PERMEASE IIABC COMPONENT) (PHOSPHOTRANSFERASE ENZYME II, ABC COMPONENT)(EII-GLC/EIII-GLC)</fullName>
        <ecNumber evidence="17">2.7.1.69</ecNumber>
    </submittedName>
</protein>
<keyword evidence="5 17" id="KW-0808">Transferase</keyword>
<dbReference type="InterPro" id="IPR013013">
    <property type="entry name" value="PTS_EIIC_1"/>
</dbReference>
<feature type="transmembrane region" description="Helical" evidence="13">
    <location>
        <begin position="201"/>
        <end position="224"/>
    </location>
</feature>
<dbReference type="Gene3D" id="3.30.1360.60">
    <property type="entry name" value="Glucose permease domain IIB"/>
    <property type="match status" value="1"/>
</dbReference>
<feature type="domain" description="PTS EIIC type-1" evidence="16">
    <location>
        <begin position="24"/>
        <end position="507"/>
    </location>
</feature>
<feature type="transmembrane region" description="Helical" evidence="13">
    <location>
        <begin position="80"/>
        <end position="97"/>
    </location>
</feature>
<dbReference type="InterPro" id="IPR050429">
    <property type="entry name" value="PTS_Glucose_EIICBA"/>
</dbReference>
<dbReference type="GO" id="GO:0009401">
    <property type="term" value="P:phosphoenolpyruvate-dependent sugar phosphotransferase system"/>
    <property type="evidence" value="ECO:0007669"/>
    <property type="project" value="UniProtKB-KW"/>
</dbReference>
<dbReference type="BioCyc" id="MPUL272635:G1GT6-17-MONOMER"/>
<dbReference type="Proteomes" id="UP000000528">
    <property type="component" value="Chromosome"/>
</dbReference>
<dbReference type="eggNOG" id="COG1263">
    <property type="taxonomic scope" value="Bacteria"/>
</dbReference>
<feature type="domain" description="PTS EIIB type-1" evidence="15">
    <location>
        <begin position="528"/>
        <end position="610"/>
    </location>
</feature>
<dbReference type="CDD" id="cd00212">
    <property type="entry name" value="PTS_IIB_glc"/>
    <property type="match status" value="1"/>
</dbReference>
<dbReference type="Gene3D" id="2.70.70.10">
    <property type="entry name" value="Glucose Permease (Domain IIA)"/>
    <property type="match status" value="1"/>
</dbReference>
<evidence type="ECO:0000256" key="7">
    <source>
        <dbReference type="ARBA" id="ARBA00022692"/>
    </source>
</evidence>
<proteinExistence type="predicted"/>
<dbReference type="GO" id="GO:0090563">
    <property type="term" value="F:protein-phosphocysteine-sugar phosphotransferase activity"/>
    <property type="evidence" value="ECO:0007669"/>
    <property type="project" value="TreeGrafter"/>
</dbReference>
<dbReference type="NCBIfam" id="TIGR00830">
    <property type="entry name" value="PTBA"/>
    <property type="match status" value="1"/>
</dbReference>
<evidence type="ECO:0000256" key="10">
    <source>
        <dbReference type="ARBA" id="ARBA00023136"/>
    </source>
</evidence>
<evidence type="ECO:0000259" key="14">
    <source>
        <dbReference type="PROSITE" id="PS51093"/>
    </source>
</evidence>
<dbReference type="Pfam" id="PF00367">
    <property type="entry name" value="PTS_EIIB"/>
    <property type="match status" value="1"/>
</dbReference>
<dbReference type="InterPro" id="IPR003352">
    <property type="entry name" value="PTS_EIIC"/>
</dbReference>
<dbReference type="PANTHER" id="PTHR30009:SF20">
    <property type="entry name" value="PTS SYSTEM GLUCOSE-SPECIFIC EIICB COMPONENT-RELATED"/>
    <property type="match status" value="1"/>
</dbReference>
<dbReference type="PROSITE" id="PS51098">
    <property type="entry name" value="PTS_EIIB_TYPE_1"/>
    <property type="match status" value="1"/>
</dbReference>
<feature type="domain" description="PTS EIIA type-1" evidence="14">
    <location>
        <begin position="656"/>
        <end position="765"/>
    </location>
</feature>
<dbReference type="PIR" id="A99514">
    <property type="entry name" value="A99514"/>
</dbReference>
<keyword evidence="4" id="KW-0762">Sugar transport</keyword>
<dbReference type="eggNOG" id="COG2190">
    <property type="taxonomic scope" value="Bacteria"/>
</dbReference>
<feature type="transmembrane region" description="Helical" evidence="13">
    <location>
        <begin position="230"/>
        <end position="250"/>
    </location>
</feature>
<feature type="transmembrane region" description="Helical" evidence="13">
    <location>
        <begin position="35"/>
        <end position="60"/>
    </location>
</feature>
<evidence type="ECO:0000259" key="16">
    <source>
        <dbReference type="PROSITE" id="PS51103"/>
    </source>
</evidence>
<keyword evidence="8" id="KW-0418">Kinase</keyword>
<dbReference type="AlphaFoldDB" id="Q98RJ1"/>
<dbReference type="KEGG" id="mpu:MYPU_0170"/>
<evidence type="ECO:0000313" key="18">
    <source>
        <dbReference type="Proteomes" id="UP000000528"/>
    </source>
</evidence>
<dbReference type="InterPro" id="IPR011055">
    <property type="entry name" value="Dup_hybrid_motif"/>
</dbReference>
<evidence type="ECO:0000256" key="11">
    <source>
        <dbReference type="PROSITE-ProRule" id="PRU00421"/>
    </source>
</evidence>
<evidence type="ECO:0000256" key="13">
    <source>
        <dbReference type="SAM" id="Phobius"/>
    </source>
</evidence>
<keyword evidence="18" id="KW-1185">Reference proteome</keyword>
<dbReference type="InterPro" id="IPR001127">
    <property type="entry name" value="PTS_EIIA_1_perm"/>
</dbReference>
<sequence>MTILKKLNFRKEKSEKSKINNNSGKLKKLLSKISGAFMLPIAIMSIAGIFLGVGAAIATGSGANEGLKLFGLFIQNMGDPIFSSLPLLFAAAFVIAFTEEAGAAVFAAIIAYLVFSALQAALIEPLRDSAQKIIGYKVLFESAGRDPESLIRLVGSSVGFTTLQTSVFGGISVGLITSYLYNKFHKIQFHPAFSFFAGKRFVPLVAILAMVPLSLTFLLFWPWVGKGLSVFGTALGKVPYGIESFIFGFIERSLIPFGLHHVFYAPLWYSNAGGDAATALSQWQQAGNQFVESAGFTAANIQELIDSITKNADKWVGDSTGWQAVNSLNFNVVSFRKQGSSEVQTLRVLDFFAQEFGIKLGRFLQGKYVFMSMGLPAAAFAMVMAAPKENRKVAFASLAPAAFTCFLTGITEPLEFTFLLLSPFLFWGFHAFMCALAFLLMNVLGAHIGMTFSGGFIDYVIYGLIPIQKGTHAYWVYVVAPFYAPIYFFVFYFWIKFKNLDTPGRGQNIKLFTKKDFRNKNKNKNLVDPQVRAVVLGLGGWDNITKYENCASRLRYDVVDFSKIDENRIKSAGATAIRRVGSNHIQIIVGSIAEQLNQRVKASIGQSLEKDSKQSDSNDKNSTSKANLENPKTQNKNLSVYSVFEGNSHSIVELNDGVFSEKMLGDGVFVEPNEFKGLQKVYAPVSGKLLTLFETKHAYGITTNEGIEILVHIGVDTVNLKGQGFKTNLVQGQDVKIGDVLAEVDYDFLSKQNLPSMSTIVVITNMEQSKITNLKQGPVALNQKLFDLEQN</sequence>
<keyword evidence="10 13" id="KW-0472">Membrane</keyword>
<dbReference type="HOGENOM" id="CLU_012312_1_1_14"/>
<feature type="compositionally biased region" description="Basic and acidic residues" evidence="12">
    <location>
        <begin position="608"/>
        <end position="619"/>
    </location>
</feature>
<dbReference type="Pfam" id="PF00358">
    <property type="entry name" value="PTS_EIIA_1"/>
    <property type="match status" value="1"/>
</dbReference>
<dbReference type="SUPFAM" id="SSF55604">
    <property type="entry name" value="Glucose permease domain IIB"/>
    <property type="match status" value="1"/>
</dbReference>
<feature type="transmembrane region" description="Helical" evidence="13">
    <location>
        <begin position="474"/>
        <end position="495"/>
    </location>
</feature>
<feature type="transmembrane region" description="Helical" evidence="13">
    <location>
        <begin position="158"/>
        <end position="181"/>
    </location>
</feature>
<evidence type="ECO:0000313" key="17">
    <source>
        <dbReference type="EMBL" id="CAC13190.1"/>
    </source>
</evidence>
<evidence type="ECO:0000256" key="5">
    <source>
        <dbReference type="ARBA" id="ARBA00022679"/>
    </source>
</evidence>
<accession>Q98RJ1</accession>
<organism evidence="18">
    <name type="scientific">Mycoplasmopsis pulmonis (strain UAB CTIP)</name>
    <name type="common">Mycoplasma pulmonis</name>
    <dbReference type="NCBI Taxonomy" id="272635"/>
    <lineage>
        <taxon>Bacteria</taxon>
        <taxon>Bacillati</taxon>
        <taxon>Mycoplasmatota</taxon>
        <taxon>Mycoplasmoidales</taxon>
        <taxon>Metamycoplasmataceae</taxon>
        <taxon>Mycoplasmopsis</taxon>
    </lineage>
</organism>
<dbReference type="PROSITE" id="PS00371">
    <property type="entry name" value="PTS_EIIA_TYPE_1_HIS"/>
    <property type="match status" value="1"/>
</dbReference>
<feature type="transmembrane region" description="Helical" evidence="13">
    <location>
        <begin position="418"/>
        <end position="440"/>
    </location>
</feature>
<keyword evidence="2" id="KW-0813">Transport</keyword>
<dbReference type="PROSITE" id="PS51103">
    <property type="entry name" value="PTS_EIIC_TYPE_1"/>
    <property type="match status" value="1"/>
</dbReference>
<evidence type="ECO:0000256" key="1">
    <source>
        <dbReference type="ARBA" id="ARBA00004651"/>
    </source>
</evidence>
<dbReference type="PANTHER" id="PTHR30009">
    <property type="entry name" value="CYTOCHROME C-TYPE SYNTHESIS PROTEIN AND PTS TRANSMEMBRANE COMPONENT"/>
    <property type="match status" value="1"/>
</dbReference>
<feature type="transmembrane region" description="Helical" evidence="13">
    <location>
        <begin position="446"/>
        <end position="467"/>
    </location>
</feature>
<keyword evidence="7 13" id="KW-0812">Transmembrane</keyword>
<dbReference type="GO" id="GO:0008982">
    <property type="term" value="F:protein-N(PI)-phosphohistidine-sugar phosphotransferase activity"/>
    <property type="evidence" value="ECO:0007669"/>
    <property type="project" value="InterPro"/>
</dbReference>
<evidence type="ECO:0000256" key="4">
    <source>
        <dbReference type="ARBA" id="ARBA00022597"/>
    </source>
</evidence>
<feature type="transmembrane region" description="Helical" evidence="13">
    <location>
        <begin position="104"/>
        <end position="123"/>
    </location>
</feature>
<reference evidence="17 18" key="1">
    <citation type="journal article" date="2001" name="Nucleic Acids Res.">
        <title>The complete genome sequence of the murine respiratory pathogen Mycoplasma pulmonis.</title>
        <authorList>
            <person name="Chambaud I."/>
            <person name="Heilig R."/>
            <person name="Ferris S."/>
            <person name="Barbe V."/>
            <person name="Samson D."/>
            <person name="Galisson F."/>
            <person name="Moszer I."/>
            <person name="Dybvig K."/>
            <person name="Wroblewski H."/>
            <person name="Viari A."/>
            <person name="Rocha E.P.C."/>
            <person name="Blanchard A."/>
        </authorList>
    </citation>
    <scope>NUCLEOTIDE SEQUENCE [LARGE SCALE GENOMIC DNA]</scope>
    <source>
        <strain evidence="17 18">UAB CTIP</strain>
    </source>
</reference>
<keyword evidence="6" id="KW-0598">Phosphotransferase system</keyword>
<keyword evidence="9 13" id="KW-1133">Transmembrane helix</keyword>
<dbReference type="PROSITE" id="PS51093">
    <property type="entry name" value="PTS_EIIA_TYPE_1"/>
    <property type="match status" value="1"/>
</dbReference>
<feature type="region of interest" description="Disordered" evidence="12">
    <location>
        <begin position="604"/>
        <end position="631"/>
    </location>
</feature>
<name>Q98RJ1_MYCPU</name>
<evidence type="ECO:0000259" key="15">
    <source>
        <dbReference type="PROSITE" id="PS51098"/>
    </source>
</evidence>
<dbReference type="GO" id="GO:0005886">
    <property type="term" value="C:plasma membrane"/>
    <property type="evidence" value="ECO:0007669"/>
    <property type="project" value="UniProtKB-SubCell"/>
</dbReference>
<feature type="active site" description="Phosphocysteine intermediate; for EIIB activity" evidence="11">
    <location>
        <position position="550"/>
    </location>
</feature>
<evidence type="ECO:0000256" key="12">
    <source>
        <dbReference type="SAM" id="MobiDB-lite"/>
    </source>
</evidence>
<keyword evidence="3" id="KW-1003">Cell membrane</keyword>
<dbReference type="InterPro" id="IPR001996">
    <property type="entry name" value="PTS_IIB_1"/>
</dbReference>
<dbReference type="InterPro" id="IPR036878">
    <property type="entry name" value="Glu_permease_IIB"/>
</dbReference>
<dbReference type="GO" id="GO:0016301">
    <property type="term" value="F:kinase activity"/>
    <property type="evidence" value="ECO:0007669"/>
    <property type="project" value="UniProtKB-KW"/>
</dbReference>
<dbReference type="STRING" id="272635.gene:17576596"/>
<dbReference type="SUPFAM" id="SSF51261">
    <property type="entry name" value="Duplicated hybrid motif"/>
    <property type="match status" value="1"/>
</dbReference>
<dbReference type="InterPro" id="IPR018113">
    <property type="entry name" value="PTrfase_EIIB_Cys"/>
</dbReference>